<dbReference type="InterPro" id="IPR016032">
    <property type="entry name" value="Sig_transdc_resp-reg_C-effctor"/>
</dbReference>
<dbReference type="GO" id="GO:0000156">
    <property type="term" value="F:phosphorelay response regulator activity"/>
    <property type="evidence" value="ECO:0007669"/>
    <property type="project" value="TreeGrafter"/>
</dbReference>
<evidence type="ECO:0000313" key="9">
    <source>
        <dbReference type="EMBL" id="SOD98156.1"/>
    </source>
</evidence>
<sequence>MTKKILCVEDEPGLRADIADELRDAGYDVTEAGDGYAALAALETLTPDIVLCDITMPGLSGYDVLNEVRARRPDLADMPFVFLTALAGRADVIAGKRAGADDYLTKPIDFDVMLATIESRLGQVERMREKQKSETEKAQEAFEALMEKSARITFEVATEAFNRVSLGMFLLDSERRVVFANQTGRAILDEQDGLLLSGGLLRGATPKETNQLKALVDEALAAAQRGAAPGDGEGGVALPRPSGARSLVTLVCPLQRPADAGPDQPAVVVFVSDPERKPRIPTDLLARLYGLTPAETRLAVALAEGQRLDEIAENFGVARTTIAFHLRSLFRKTDTNRQADLVALFTGNPVTLGTE</sequence>
<protein>
    <submittedName>
        <fullName evidence="9">Regulatory protein, luxR family</fullName>
    </submittedName>
</protein>
<dbReference type="SUPFAM" id="SSF46894">
    <property type="entry name" value="C-terminal effector domain of the bipartite response regulators"/>
    <property type="match status" value="1"/>
</dbReference>
<keyword evidence="4" id="KW-0238">DNA-binding</keyword>
<evidence type="ECO:0000256" key="1">
    <source>
        <dbReference type="ARBA" id="ARBA00022553"/>
    </source>
</evidence>
<dbReference type="CDD" id="cd17574">
    <property type="entry name" value="REC_OmpR"/>
    <property type="match status" value="1"/>
</dbReference>
<proteinExistence type="predicted"/>
<dbReference type="InterPro" id="IPR036388">
    <property type="entry name" value="WH-like_DNA-bd_sf"/>
</dbReference>
<dbReference type="GO" id="GO:0006355">
    <property type="term" value="P:regulation of DNA-templated transcription"/>
    <property type="evidence" value="ECO:0007669"/>
    <property type="project" value="InterPro"/>
</dbReference>
<dbReference type="GO" id="GO:0005829">
    <property type="term" value="C:cytosol"/>
    <property type="evidence" value="ECO:0007669"/>
    <property type="project" value="TreeGrafter"/>
</dbReference>
<dbReference type="PROSITE" id="PS50110">
    <property type="entry name" value="RESPONSE_REGULATORY"/>
    <property type="match status" value="1"/>
</dbReference>
<evidence type="ECO:0000256" key="7">
    <source>
        <dbReference type="SAM" id="Coils"/>
    </source>
</evidence>
<dbReference type="PANTHER" id="PTHR48111">
    <property type="entry name" value="REGULATOR OF RPOS"/>
    <property type="match status" value="1"/>
</dbReference>
<dbReference type="GO" id="GO:0000976">
    <property type="term" value="F:transcription cis-regulatory region binding"/>
    <property type="evidence" value="ECO:0007669"/>
    <property type="project" value="TreeGrafter"/>
</dbReference>
<reference evidence="9 10" key="1">
    <citation type="submission" date="2017-09" db="EMBL/GenBank/DDBJ databases">
        <authorList>
            <person name="Ehlers B."/>
            <person name="Leendertz F.H."/>
        </authorList>
    </citation>
    <scope>NUCLEOTIDE SEQUENCE [LARGE SCALE GENOMIC DNA]</scope>
    <source>
        <strain evidence="9 10">USBA 140</strain>
    </source>
</reference>
<evidence type="ECO:0000313" key="10">
    <source>
        <dbReference type="Proteomes" id="UP000219621"/>
    </source>
</evidence>
<dbReference type="SUPFAM" id="SSF52172">
    <property type="entry name" value="CheY-like"/>
    <property type="match status" value="1"/>
</dbReference>
<dbReference type="Gene3D" id="1.10.10.10">
    <property type="entry name" value="Winged helix-like DNA-binding domain superfamily/Winged helix DNA-binding domain"/>
    <property type="match status" value="1"/>
</dbReference>
<dbReference type="RefSeq" id="WP_097280315.1">
    <property type="nucleotide sequence ID" value="NZ_OCNJ01000007.1"/>
</dbReference>
<dbReference type="InterPro" id="IPR001789">
    <property type="entry name" value="Sig_transdc_resp-reg_receiver"/>
</dbReference>
<keyword evidence="10" id="KW-1185">Reference proteome</keyword>
<dbReference type="Pfam" id="PF00072">
    <property type="entry name" value="Response_reg"/>
    <property type="match status" value="1"/>
</dbReference>
<dbReference type="Pfam" id="PF00196">
    <property type="entry name" value="GerE"/>
    <property type="match status" value="1"/>
</dbReference>
<dbReference type="GO" id="GO:0032993">
    <property type="term" value="C:protein-DNA complex"/>
    <property type="evidence" value="ECO:0007669"/>
    <property type="project" value="TreeGrafter"/>
</dbReference>
<evidence type="ECO:0000256" key="6">
    <source>
        <dbReference type="PROSITE-ProRule" id="PRU00169"/>
    </source>
</evidence>
<dbReference type="InterPro" id="IPR000792">
    <property type="entry name" value="Tscrpt_reg_LuxR_C"/>
</dbReference>
<dbReference type="Gene3D" id="3.40.50.2300">
    <property type="match status" value="1"/>
</dbReference>
<gene>
    <name evidence="9" type="ORF">SAMN05421508_107220</name>
</gene>
<keyword evidence="5" id="KW-0804">Transcription</keyword>
<evidence type="ECO:0000256" key="4">
    <source>
        <dbReference type="ARBA" id="ARBA00023125"/>
    </source>
</evidence>
<dbReference type="EMBL" id="OCNJ01000007">
    <property type="protein sequence ID" value="SOD98156.1"/>
    <property type="molecule type" value="Genomic_DNA"/>
</dbReference>
<dbReference type="AlphaFoldDB" id="A0A286GSI8"/>
<keyword evidence="2" id="KW-0902">Two-component regulatory system</keyword>
<evidence type="ECO:0000259" key="8">
    <source>
        <dbReference type="PROSITE" id="PS50110"/>
    </source>
</evidence>
<keyword evidence="1 6" id="KW-0597">Phosphoprotein</keyword>
<dbReference type="PANTHER" id="PTHR48111:SF1">
    <property type="entry name" value="TWO-COMPONENT RESPONSE REGULATOR ORR33"/>
    <property type="match status" value="1"/>
</dbReference>
<evidence type="ECO:0000256" key="2">
    <source>
        <dbReference type="ARBA" id="ARBA00023012"/>
    </source>
</evidence>
<keyword evidence="3" id="KW-0805">Transcription regulation</keyword>
<feature type="domain" description="Response regulatory" evidence="8">
    <location>
        <begin position="4"/>
        <end position="121"/>
    </location>
</feature>
<dbReference type="Proteomes" id="UP000219621">
    <property type="component" value="Unassembled WGS sequence"/>
</dbReference>
<evidence type="ECO:0000256" key="5">
    <source>
        <dbReference type="ARBA" id="ARBA00023163"/>
    </source>
</evidence>
<organism evidence="9 10">
    <name type="scientific">Caenispirillum bisanense</name>
    <dbReference type="NCBI Taxonomy" id="414052"/>
    <lineage>
        <taxon>Bacteria</taxon>
        <taxon>Pseudomonadati</taxon>
        <taxon>Pseudomonadota</taxon>
        <taxon>Alphaproteobacteria</taxon>
        <taxon>Rhodospirillales</taxon>
        <taxon>Novispirillaceae</taxon>
        <taxon>Caenispirillum</taxon>
    </lineage>
</organism>
<feature type="modified residue" description="4-aspartylphosphate" evidence="6">
    <location>
        <position position="53"/>
    </location>
</feature>
<dbReference type="SMART" id="SM00421">
    <property type="entry name" value="HTH_LUXR"/>
    <property type="match status" value="1"/>
</dbReference>
<name>A0A286GSI8_9PROT</name>
<dbReference type="InterPro" id="IPR039420">
    <property type="entry name" value="WalR-like"/>
</dbReference>
<dbReference type="OrthoDB" id="5292887at2"/>
<feature type="coiled-coil region" evidence="7">
    <location>
        <begin position="114"/>
        <end position="148"/>
    </location>
</feature>
<evidence type="ECO:0000256" key="3">
    <source>
        <dbReference type="ARBA" id="ARBA00023015"/>
    </source>
</evidence>
<dbReference type="SMART" id="SM00448">
    <property type="entry name" value="REC"/>
    <property type="match status" value="1"/>
</dbReference>
<dbReference type="InterPro" id="IPR011006">
    <property type="entry name" value="CheY-like_superfamily"/>
</dbReference>
<accession>A0A286GSI8</accession>
<keyword evidence="7" id="KW-0175">Coiled coil</keyword>